<name>A0A7C9L878_9RHOB</name>
<reference evidence="2 3" key="1">
    <citation type="submission" date="2019-06" db="EMBL/GenBank/DDBJ databases">
        <title>Enrichment of Autotrophic Halophilic Microorganisms from Red Sea Brine Pool Using Microbial Electrosynthesis System.</title>
        <authorList>
            <person name="Alqahtani M.F."/>
            <person name="Bajracharya S."/>
            <person name="Katuri K.P."/>
            <person name="Ali M."/>
            <person name="Saikaly P.E."/>
        </authorList>
    </citation>
    <scope>NUCLEOTIDE SEQUENCE [LARGE SCALE GENOMIC DNA]</scope>
    <source>
        <strain evidence="2">MES6</strain>
    </source>
</reference>
<dbReference type="PANTHER" id="PTHR33608:SF6">
    <property type="entry name" value="BLL2464 PROTEIN"/>
    <property type="match status" value="1"/>
</dbReference>
<sequence>MSDARTLRARAEDQAAPLPPLLAKAEQLAGAVLMGEHGRRRAGLGADFWQYRPMQQGDSLRNVDWRRSARGDTQFVREHEWQIAQTVMLWVDGSASMRFGSSDAVPEKLDRARLLALAVSILLDRGGERVGLLGDGPPPRRGRAQLMRLAQAFTREDEADYGLPEIGGMIAHGRAIMLSDFMGDLEPVQSALTTAADKGVHGVLVQVLDPSEEAFPFQGRTRFQSIGGSLSHETLKADALRPRYLERLAARKAALNDLARVTGWQYHCHHTDDSAQSALLWLWRALDGGGAV</sequence>
<dbReference type="Proteomes" id="UP000483078">
    <property type="component" value="Unassembled WGS sequence"/>
</dbReference>
<organism evidence="2 3">
    <name type="scientific">Sediminimonas qiaohouensis</name>
    <dbReference type="NCBI Taxonomy" id="552061"/>
    <lineage>
        <taxon>Bacteria</taxon>
        <taxon>Pseudomonadati</taxon>
        <taxon>Pseudomonadota</taxon>
        <taxon>Alphaproteobacteria</taxon>
        <taxon>Rhodobacterales</taxon>
        <taxon>Roseobacteraceae</taxon>
        <taxon>Sediminimonas</taxon>
    </lineage>
</organism>
<dbReference type="AlphaFoldDB" id="A0A7C9L878"/>
<gene>
    <name evidence="2" type="ORF">FH759_10035</name>
</gene>
<dbReference type="Pfam" id="PF01882">
    <property type="entry name" value="DUF58"/>
    <property type="match status" value="1"/>
</dbReference>
<dbReference type="PANTHER" id="PTHR33608">
    <property type="entry name" value="BLL2464 PROTEIN"/>
    <property type="match status" value="1"/>
</dbReference>
<feature type="domain" description="DUF58" evidence="1">
    <location>
        <begin position="50"/>
        <end position="252"/>
    </location>
</feature>
<evidence type="ECO:0000313" key="2">
    <source>
        <dbReference type="EMBL" id="MTJ05015.1"/>
    </source>
</evidence>
<dbReference type="RefSeq" id="WP_273249785.1">
    <property type="nucleotide sequence ID" value="NZ_VENJ01000013.1"/>
</dbReference>
<evidence type="ECO:0000259" key="1">
    <source>
        <dbReference type="Pfam" id="PF01882"/>
    </source>
</evidence>
<evidence type="ECO:0000313" key="3">
    <source>
        <dbReference type="Proteomes" id="UP000483078"/>
    </source>
</evidence>
<comment type="caution">
    <text evidence="2">The sequence shown here is derived from an EMBL/GenBank/DDBJ whole genome shotgun (WGS) entry which is preliminary data.</text>
</comment>
<dbReference type="EMBL" id="VENJ01000013">
    <property type="protein sequence ID" value="MTJ05015.1"/>
    <property type="molecule type" value="Genomic_DNA"/>
</dbReference>
<proteinExistence type="predicted"/>
<dbReference type="InterPro" id="IPR002881">
    <property type="entry name" value="DUF58"/>
</dbReference>
<protein>
    <submittedName>
        <fullName evidence="2">DUF58 domain-containing protein</fullName>
    </submittedName>
</protein>
<accession>A0A7C9L878</accession>